<name>A0ABU6YX08_9FABA</name>
<dbReference type="Proteomes" id="UP001341840">
    <property type="component" value="Unassembled WGS sequence"/>
</dbReference>
<feature type="non-terminal residue" evidence="1">
    <location>
        <position position="90"/>
    </location>
</feature>
<evidence type="ECO:0000313" key="2">
    <source>
        <dbReference type="Proteomes" id="UP001341840"/>
    </source>
</evidence>
<sequence>MRKCVGRTGAPRGGAAAPCYLEALAECGHAHCADAPRPSRRCARRARTPEELCGGTMLLGSISQMWPSTPRRRAKAITRVREVCGRAGRG</sequence>
<proteinExistence type="predicted"/>
<protein>
    <submittedName>
        <fullName evidence="1">Uncharacterized protein</fullName>
    </submittedName>
</protein>
<reference evidence="1 2" key="1">
    <citation type="journal article" date="2023" name="Plants (Basel)">
        <title>Bridging the Gap: Combining Genomics and Transcriptomics Approaches to Understand Stylosanthes scabra, an Orphan Legume from the Brazilian Caatinga.</title>
        <authorList>
            <person name="Ferreira-Neto J.R.C."/>
            <person name="da Silva M.D."/>
            <person name="Binneck E."/>
            <person name="de Melo N.F."/>
            <person name="da Silva R.H."/>
            <person name="de Melo A.L.T.M."/>
            <person name="Pandolfi V."/>
            <person name="Bustamante F.O."/>
            <person name="Brasileiro-Vidal A.C."/>
            <person name="Benko-Iseppon A.M."/>
        </authorList>
    </citation>
    <scope>NUCLEOTIDE SEQUENCE [LARGE SCALE GENOMIC DNA]</scope>
    <source>
        <tissue evidence="1">Leaves</tissue>
    </source>
</reference>
<comment type="caution">
    <text evidence="1">The sequence shown here is derived from an EMBL/GenBank/DDBJ whole genome shotgun (WGS) entry which is preliminary data.</text>
</comment>
<keyword evidence="2" id="KW-1185">Reference proteome</keyword>
<accession>A0ABU6YX08</accession>
<evidence type="ECO:0000313" key="1">
    <source>
        <dbReference type="EMBL" id="MED6214494.1"/>
    </source>
</evidence>
<dbReference type="EMBL" id="JASCZI010245048">
    <property type="protein sequence ID" value="MED6214494.1"/>
    <property type="molecule type" value="Genomic_DNA"/>
</dbReference>
<organism evidence="1 2">
    <name type="scientific">Stylosanthes scabra</name>
    <dbReference type="NCBI Taxonomy" id="79078"/>
    <lineage>
        <taxon>Eukaryota</taxon>
        <taxon>Viridiplantae</taxon>
        <taxon>Streptophyta</taxon>
        <taxon>Embryophyta</taxon>
        <taxon>Tracheophyta</taxon>
        <taxon>Spermatophyta</taxon>
        <taxon>Magnoliopsida</taxon>
        <taxon>eudicotyledons</taxon>
        <taxon>Gunneridae</taxon>
        <taxon>Pentapetalae</taxon>
        <taxon>rosids</taxon>
        <taxon>fabids</taxon>
        <taxon>Fabales</taxon>
        <taxon>Fabaceae</taxon>
        <taxon>Papilionoideae</taxon>
        <taxon>50 kb inversion clade</taxon>
        <taxon>dalbergioids sensu lato</taxon>
        <taxon>Dalbergieae</taxon>
        <taxon>Pterocarpus clade</taxon>
        <taxon>Stylosanthes</taxon>
    </lineage>
</organism>
<gene>
    <name evidence="1" type="ORF">PIB30_103575</name>
</gene>